<evidence type="ECO:0000313" key="3">
    <source>
        <dbReference type="EMBL" id="MBC3916384.1"/>
    </source>
</evidence>
<organism evidence="3 4">
    <name type="scientific">Undibacterium hunanense</name>
    <dbReference type="NCBI Taxonomy" id="2762292"/>
    <lineage>
        <taxon>Bacteria</taxon>
        <taxon>Pseudomonadati</taxon>
        <taxon>Pseudomonadota</taxon>
        <taxon>Betaproteobacteria</taxon>
        <taxon>Burkholderiales</taxon>
        <taxon>Oxalobacteraceae</taxon>
        <taxon>Undibacterium</taxon>
    </lineage>
</organism>
<dbReference type="PROSITE" id="PS51186">
    <property type="entry name" value="GNAT"/>
    <property type="match status" value="1"/>
</dbReference>
<evidence type="ECO:0000259" key="2">
    <source>
        <dbReference type="PROSITE" id="PS51186"/>
    </source>
</evidence>
<dbReference type="PANTHER" id="PTHR13947">
    <property type="entry name" value="GNAT FAMILY N-ACETYLTRANSFERASE"/>
    <property type="match status" value="1"/>
</dbReference>
<dbReference type="CDD" id="cd04301">
    <property type="entry name" value="NAT_SF"/>
    <property type="match status" value="1"/>
</dbReference>
<protein>
    <submittedName>
        <fullName evidence="3">GNAT family N-acetyltransferase</fullName>
    </submittedName>
</protein>
<dbReference type="InterPro" id="IPR000182">
    <property type="entry name" value="GNAT_dom"/>
</dbReference>
<dbReference type="PANTHER" id="PTHR13947:SF37">
    <property type="entry name" value="LD18367P"/>
    <property type="match status" value="1"/>
</dbReference>
<feature type="domain" description="N-acetyltransferase" evidence="2">
    <location>
        <begin position="1"/>
        <end position="128"/>
    </location>
</feature>
<name>A0ABR6ZKG5_9BURK</name>
<comment type="caution">
    <text evidence="3">The sequence shown here is derived from an EMBL/GenBank/DDBJ whole genome shotgun (WGS) entry which is preliminary data.</text>
</comment>
<dbReference type="SUPFAM" id="SSF55729">
    <property type="entry name" value="Acyl-CoA N-acyltransferases (Nat)"/>
    <property type="match status" value="1"/>
</dbReference>
<proteinExistence type="predicted"/>
<dbReference type="Proteomes" id="UP000650424">
    <property type="component" value="Unassembled WGS sequence"/>
</dbReference>
<reference evidence="3 4" key="1">
    <citation type="submission" date="2020-08" db="EMBL/GenBank/DDBJ databases">
        <title>Novel species isolated from subtropical streams in China.</title>
        <authorList>
            <person name="Lu H."/>
        </authorList>
    </citation>
    <scope>NUCLEOTIDE SEQUENCE [LARGE SCALE GENOMIC DNA]</scope>
    <source>
        <strain evidence="3 4">CY18W</strain>
    </source>
</reference>
<keyword evidence="1" id="KW-0808">Transferase</keyword>
<accession>A0ABR6ZKG5</accession>
<dbReference type="InterPro" id="IPR050769">
    <property type="entry name" value="NAT_camello-type"/>
</dbReference>
<dbReference type="EMBL" id="JACOGF010000001">
    <property type="protein sequence ID" value="MBC3916384.1"/>
    <property type="molecule type" value="Genomic_DNA"/>
</dbReference>
<keyword evidence="4" id="KW-1185">Reference proteome</keyword>
<dbReference type="InterPro" id="IPR016181">
    <property type="entry name" value="Acyl_CoA_acyltransferase"/>
</dbReference>
<evidence type="ECO:0000313" key="4">
    <source>
        <dbReference type="Proteomes" id="UP000650424"/>
    </source>
</evidence>
<dbReference type="Gene3D" id="3.40.630.30">
    <property type="match status" value="1"/>
</dbReference>
<sequence length="128" mass="14403">MMRIRLEVKENTLSNPNIITRQMCLDYLDTLGRGWVAELDGEIQGFSYAAHGDSSIWALFISPEHEGKGMGKVLLKLAVDYLFELGNDEVKLGTSPNTRADRFYAAQGWKRGEMKSATEVAYTLSKRL</sequence>
<evidence type="ECO:0000256" key="1">
    <source>
        <dbReference type="ARBA" id="ARBA00022679"/>
    </source>
</evidence>
<dbReference type="Pfam" id="PF00583">
    <property type="entry name" value="Acetyltransf_1"/>
    <property type="match status" value="1"/>
</dbReference>
<gene>
    <name evidence="3" type="ORF">H8L32_02685</name>
</gene>